<organism evidence="4 5">
    <name type="scientific">Coilia grayii</name>
    <name type="common">Gray's grenadier anchovy</name>
    <dbReference type="NCBI Taxonomy" id="363190"/>
    <lineage>
        <taxon>Eukaryota</taxon>
        <taxon>Metazoa</taxon>
        <taxon>Chordata</taxon>
        <taxon>Craniata</taxon>
        <taxon>Vertebrata</taxon>
        <taxon>Euteleostomi</taxon>
        <taxon>Actinopterygii</taxon>
        <taxon>Neopterygii</taxon>
        <taxon>Teleostei</taxon>
        <taxon>Clupei</taxon>
        <taxon>Clupeiformes</taxon>
        <taxon>Clupeoidei</taxon>
        <taxon>Engraulidae</taxon>
        <taxon>Coilinae</taxon>
        <taxon>Coilia</taxon>
    </lineage>
</organism>
<reference evidence="4 5" key="1">
    <citation type="submission" date="2024-09" db="EMBL/GenBank/DDBJ databases">
        <title>A chromosome-level genome assembly of Gray's grenadier anchovy, Coilia grayii.</title>
        <authorList>
            <person name="Fu Z."/>
        </authorList>
    </citation>
    <scope>NUCLEOTIDE SEQUENCE [LARGE SCALE GENOMIC DNA]</scope>
    <source>
        <strain evidence="4">G4</strain>
        <tissue evidence="4">Muscle</tissue>
    </source>
</reference>
<proteinExistence type="predicted"/>
<dbReference type="PANTHER" id="PTHR23101">
    <property type="entry name" value="RAB GDP/GTP EXCHANGE FACTOR"/>
    <property type="match status" value="1"/>
</dbReference>
<dbReference type="InterPro" id="IPR045046">
    <property type="entry name" value="Vps9-like"/>
</dbReference>
<dbReference type="Proteomes" id="UP001591681">
    <property type="component" value="Unassembled WGS sequence"/>
</dbReference>
<dbReference type="SMART" id="SM00167">
    <property type="entry name" value="VPS9"/>
    <property type="match status" value="1"/>
</dbReference>
<dbReference type="InterPro" id="IPR037191">
    <property type="entry name" value="VPS9_dom_sf"/>
</dbReference>
<evidence type="ECO:0000259" key="3">
    <source>
        <dbReference type="PROSITE" id="PS51205"/>
    </source>
</evidence>
<dbReference type="AlphaFoldDB" id="A0ABD1K8X0"/>
<dbReference type="GO" id="GO:0005096">
    <property type="term" value="F:GTPase activator activity"/>
    <property type="evidence" value="ECO:0007669"/>
    <property type="project" value="UniProtKB-KW"/>
</dbReference>
<dbReference type="Gene3D" id="3.30.505.10">
    <property type="entry name" value="SH2 domain"/>
    <property type="match status" value="1"/>
</dbReference>
<dbReference type="Pfam" id="PF02204">
    <property type="entry name" value="VPS9"/>
    <property type="match status" value="1"/>
</dbReference>
<evidence type="ECO:0000313" key="4">
    <source>
        <dbReference type="EMBL" id="KAL2095529.1"/>
    </source>
</evidence>
<evidence type="ECO:0000256" key="1">
    <source>
        <dbReference type="ARBA" id="ARBA00022468"/>
    </source>
</evidence>
<evidence type="ECO:0000313" key="5">
    <source>
        <dbReference type="Proteomes" id="UP001591681"/>
    </source>
</evidence>
<protein>
    <recommendedName>
        <fullName evidence="3">VPS9 domain-containing protein</fullName>
    </recommendedName>
</protein>
<name>A0ABD1K8X0_9TELE</name>
<comment type="caution">
    <text evidence="4">The sequence shown here is derived from an EMBL/GenBank/DDBJ whole genome shotgun (WGS) entry which is preliminary data.</text>
</comment>
<dbReference type="Gene3D" id="1.20.1050.80">
    <property type="entry name" value="VPS9 domain"/>
    <property type="match status" value="1"/>
</dbReference>
<keyword evidence="1" id="KW-0343">GTPase activation</keyword>
<dbReference type="PROSITE" id="PS51205">
    <property type="entry name" value="VPS9"/>
    <property type="match status" value="1"/>
</dbReference>
<dbReference type="InterPro" id="IPR003123">
    <property type="entry name" value="VPS9"/>
</dbReference>
<dbReference type="EMBL" id="JBHFQA010000007">
    <property type="protein sequence ID" value="KAL2095529.1"/>
    <property type="molecule type" value="Genomic_DNA"/>
</dbReference>
<keyword evidence="5" id="KW-1185">Reference proteome</keyword>
<evidence type="ECO:0000256" key="2">
    <source>
        <dbReference type="SAM" id="MobiDB-lite"/>
    </source>
</evidence>
<gene>
    <name evidence="4" type="ORF">ACEWY4_007677</name>
</gene>
<dbReference type="InterPro" id="IPR036860">
    <property type="entry name" value="SH2_dom_sf"/>
</dbReference>
<feature type="domain" description="VPS9" evidence="3">
    <location>
        <begin position="482"/>
        <end position="625"/>
    </location>
</feature>
<feature type="region of interest" description="Disordered" evidence="2">
    <location>
        <begin position="251"/>
        <end position="291"/>
    </location>
</feature>
<feature type="compositionally biased region" description="Polar residues" evidence="2">
    <location>
        <begin position="277"/>
        <end position="291"/>
    </location>
</feature>
<dbReference type="Pfam" id="PF23268">
    <property type="entry name" value="RIN1"/>
    <property type="match status" value="1"/>
</dbReference>
<dbReference type="PANTHER" id="PTHR23101:SF72">
    <property type="entry name" value="RAS AND RAB INTERACTOR-LIKE PROTEIN"/>
    <property type="match status" value="1"/>
</dbReference>
<accession>A0ABD1K8X0</accession>
<sequence>MFSEAKSSLRMSNGNSCSSSGFFSLLLDLKACQEAWAPGPPWNEDGAHAALWGRPAGSFLVLQDAAAQPKLLCVCMKGTGEPVKDFPIRCTGTVVQLLESHLGFPDLAQLVAFYTLSRDVLPMCLLVPPWISSLTSSYVKQQSQLGPKSWLCPPSEPSTDSIVPVSSVVPASVMCTIQLTSASGALCIINPLYLHEHGEDWLSHTPFSTQRGLGNQRFERRLSTTRPWGGAGLVKNRGISLDEDALQNYSEHSGTASTGVRLRRSSSSSSSCDPFQRASTGSTTLYSSAPQSPHRVSWVENNMWMSPPPPPSLLHPPSMELDSLSISSIEEETDSACSSPSLSQYPRLPLADKVKNRLSAVGHALGGLVNPQKRLANRVQELSRSKTGVFAEALRGFLEQTQRAVVVEGTTSTDILQEARTFLTGLRDMLLDYADVSSLVDSLADLPDADLDAMLETSLHKVALKPVSSHLYSCIHTSHSIDGSFQKLKSNQSTLEGRSLEELEGTAGAGIPDPVTMEKIQQHWVSMHEAYSPNKKVQILLKVCKTIYHSMSVNVKPGLVFGADDFLPCLTWVLLRSDVVTLQVDTDYMMELLDPMQLQGEGGYYLTSLYSALFYISTFRPRLAARQLSVEAQQSLSQWHRRRTLHCNQSRRGCHRRTIRRHTNTTHKSALGHENDGKDAYAHSTRSEETLQIINEPQNVVEVCIKSENRTQQPEPKDNTCLGGRVRGSMPSACRNVAGRTKLDYKQGRLRDAEGRDYGYGYVGLPKASEVHWSNMVNENTEGEISSDAEG</sequence>
<dbReference type="SUPFAM" id="SSF109993">
    <property type="entry name" value="VPS9 domain"/>
    <property type="match status" value="1"/>
</dbReference>
<dbReference type="SUPFAM" id="SSF55550">
    <property type="entry name" value="SH2 domain"/>
    <property type="match status" value="1"/>
</dbReference>